<keyword evidence="2" id="KW-1133">Transmembrane helix</keyword>
<evidence type="ECO:0000256" key="2">
    <source>
        <dbReference type="SAM" id="Phobius"/>
    </source>
</evidence>
<evidence type="ECO:0000313" key="4">
    <source>
        <dbReference type="EMBL" id="WGW10697.1"/>
    </source>
</evidence>
<organism evidence="4 5">
    <name type="scientific">Saxibacter everestensis</name>
    <dbReference type="NCBI Taxonomy" id="2909229"/>
    <lineage>
        <taxon>Bacteria</taxon>
        <taxon>Bacillati</taxon>
        <taxon>Actinomycetota</taxon>
        <taxon>Actinomycetes</taxon>
        <taxon>Micrococcales</taxon>
        <taxon>Brevibacteriaceae</taxon>
        <taxon>Saxibacter</taxon>
    </lineage>
</organism>
<evidence type="ECO:0000313" key="5">
    <source>
        <dbReference type="Proteomes" id="UP001209083"/>
    </source>
</evidence>
<gene>
    <name evidence="4" type="ORF">LWF01_11195</name>
</gene>
<dbReference type="RefSeq" id="WP_349637477.1">
    <property type="nucleotide sequence ID" value="NZ_CP090958.1"/>
</dbReference>
<feature type="region of interest" description="Disordered" evidence="1">
    <location>
        <begin position="214"/>
        <end position="233"/>
    </location>
</feature>
<dbReference type="Proteomes" id="UP001209083">
    <property type="component" value="Chromosome"/>
</dbReference>
<feature type="transmembrane region" description="Helical" evidence="2">
    <location>
        <begin position="74"/>
        <end position="95"/>
    </location>
</feature>
<dbReference type="EMBL" id="CP090958">
    <property type="protein sequence ID" value="WGW10697.1"/>
    <property type="molecule type" value="Genomic_DNA"/>
</dbReference>
<keyword evidence="5" id="KW-1185">Reference proteome</keyword>
<dbReference type="Pfam" id="PF13559">
    <property type="entry name" value="DUF4129"/>
    <property type="match status" value="1"/>
</dbReference>
<reference evidence="4 5" key="1">
    <citation type="submission" date="2023-05" db="EMBL/GenBank/DDBJ databases">
        <title>Lithophilousrod everest ZFBP1038 complete genpme.</title>
        <authorList>
            <person name="Tian M."/>
        </authorList>
    </citation>
    <scope>NUCLEOTIDE SEQUENCE [LARGE SCALE GENOMIC DNA]</scope>
    <source>
        <strain evidence="4 5">ZFBP1038</strain>
    </source>
</reference>
<proteinExistence type="predicted"/>
<accession>A0ABY8QP30</accession>
<protein>
    <submittedName>
        <fullName evidence="4">DUF4129 domain-containing protein</fullName>
    </submittedName>
</protein>
<evidence type="ECO:0000259" key="3">
    <source>
        <dbReference type="Pfam" id="PF13559"/>
    </source>
</evidence>
<sequence>MTMQLSLYSLVSGATPDSDPPLQPSDDEARRWVLEELGKPEYRQGDVTLLERIGATIERFFSSFDGPGVPVSPVGVVILIVVVVGLIGVAVWWAGKPRRRGLGASANAVFDVDSTLSAAAHRNLAERAARIGDWQVAIRERFRAIARELEERTIIEPRPGRTAHEIATEAGPILPEIADRLLGGAGIFDDVCYGSRPASAAQYGELKSLDQSTAKAKPEFDAAAPAAGWAGPQ</sequence>
<keyword evidence="2" id="KW-0812">Transmembrane</keyword>
<feature type="domain" description="Protein-glutamine gamma-glutamyltransferase-like C-terminal" evidence="3">
    <location>
        <begin position="141"/>
        <end position="209"/>
    </location>
</feature>
<evidence type="ECO:0000256" key="1">
    <source>
        <dbReference type="SAM" id="MobiDB-lite"/>
    </source>
</evidence>
<keyword evidence="2" id="KW-0472">Membrane</keyword>
<name>A0ABY8QP30_9MICO</name>
<dbReference type="InterPro" id="IPR025403">
    <property type="entry name" value="TgpA-like_C"/>
</dbReference>
<feature type="compositionally biased region" description="Low complexity" evidence="1">
    <location>
        <begin position="221"/>
        <end position="233"/>
    </location>
</feature>